<comment type="subcellular location">
    <subcellularLocation>
        <location evidence="2">Mitochondrion inner membrane</location>
        <topology evidence="2">Single-pass membrane protein</topology>
        <orientation evidence="2">Matrix side</orientation>
    </subcellularLocation>
</comment>
<dbReference type="GO" id="GO:0022900">
    <property type="term" value="P:electron transport chain"/>
    <property type="evidence" value="ECO:0007669"/>
    <property type="project" value="InterPro"/>
</dbReference>
<evidence type="ECO:0000256" key="8">
    <source>
        <dbReference type="ARBA" id="ARBA00022982"/>
    </source>
</evidence>
<accession>A0AAV9IV82</accession>
<evidence type="ECO:0000256" key="6">
    <source>
        <dbReference type="ARBA" id="ARBA00022692"/>
    </source>
</evidence>
<evidence type="ECO:0000256" key="10">
    <source>
        <dbReference type="ARBA" id="ARBA00023128"/>
    </source>
</evidence>
<keyword evidence="14" id="KW-1185">Reference proteome</keyword>
<evidence type="ECO:0000256" key="3">
    <source>
        <dbReference type="ARBA" id="ARBA00005667"/>
    </source>
</evidence>
<reference evidence="13 14" key="1">
    <citation type="submission" date="2022-07" db="EMBL/GenBank/DDBJ databases">
        <title>Genome-wide signatures of adaptation to extreme environments.</title>
        <authorList>
            <person name="Cho C.H."/>
            <person name="Yoon H.S."/>
        </authorList>
    </citation>
    <scope>NUCLEOTIDE SEQUENCE [LARGE SCALE GENOMIC DNA]</scope>
    <source>
        <strain evidence="13 14">DBV 063 E5</strain>
    </source>
</reference>
<keyword evidence="8" id="KW-0249">Electron transport</keyword>
<protein>
    <submittedName>
        <fullName evidence="13">Uncharacterized protein</fullName>
    </submittedName>
</protein>
<evidence type="ECO:0000256" key="7">
    <source>
        <dbReference type="ARBA" id="ARBA00022792"/>
    </source>
</evidence>
<comment type="function">
    <text evidence="1">Accessory subunit of the mitochondrial membrane respiratory chain NADH dehydrogenase (Complex I), that is believed not to be involved in catalysis. Complex I functions in the transfer of electrons from NADH to the respiratory chain. The immediate electron acceptor for the enzyme is believed to be ubiquinone.</text>
</comment>
<dbReference type="EMBL" id="JANCYW010000007">
    <property type="protein sequence ID" value="KAK4536247.1"/>
    <property type="molecule type" value="Genomic_DNA"/>
</dbReference>
<evidence type="ECO:0000256" key="9">
    <source>
        <dbReference type="ARBA" id="ARBA00022989"/>
    </source>
</evidence>
<feature type="transmembrane region" description="Helical" evidence="12">
    <location>
        <begin position="26"/>
        <end position="47"/>
    </location>
</feature>
<keyword evidence="11 12" id="KW-0472">Membrane</keyword>
<sequence>MIFMKPGYHAWRQHPLVSQRSNLWDMFPGLGTAIVIFSAYVGVEALAKRLQVSSWVGVDRAAVAYQAGLARGRLELQRTED</sequence>
<keyword evidence="6 12" id="KW-0812">Transmembrane</keyword>
<evidence type="ECO:0000313" key="13">
    <source>
        <dbReference type="EMBL" id="KAK4536247.1"/>
    </source>
</evidence>
<dbReference type="AlphaFoldDB" id="A0AAV9IV82"/>
<comment type="similarity">
    <text evidence="3">Belongs to the complex I NDUFB3 subunit family.</text>
</comment>
<evidence type="ECO:0000256" key="12">
    <source>
        <dbReference type="SAM" id="Phobius"/>
    </source>
</evidence>
<keyword evidence="5" id="KW-0679">Respiratory chain</keyword>
<dbReference type="GO" id="GO:0005743">
    <property type="term" value="C:mitochondrial inner membrane"/>
    <property type="evidence" value="ECO:0007669"/>
    <property type="project" value="UniProtKB-SubCell"/>
</dbReference>
<keyword evidence="9 12" id="KW-1133">Transmembrane helix</keyword>
<evidence type="ECO:0000256" key="1">
    <source>
        <dbReference type="ARBA" id="ARBA00003195"/>
    </source>
</evidence>
<dbReference type="Proteomes" id="UP001301350">
    <property type="component" value="Unassembled WGS sequence"/>
</dbReference>
<evidence type="ECO:0000313" key="14">
    <source>
        <dbReference type="Proteomes" id="UP001301350"/>
    </source>
</evidence>
<evidence type="ECO:0000256" key="11">
    <source>
        <dbReference type="ARBA" id="ARBA00023136"/>
    </source>
</evidence>
<evidence type="ECO:0000256" key="4">
    <source>
        <dbReference type="ARBA" id="ARBA00022448"/>
    </source>
</evidence>
<evidence type="ECO:0000256" key="5">
    <source>
        <dbReference type="ARBA" id="ARBA00022660"/>
    </source>
</evidence>
<dbReference type="InterPro" id="IPR012576">
    <property type="entry name" value="NDUFB3"/>
</dbReference>
<name>A0AAV9IV82_CYACA</name>
<gene>
    <name evidence="13" type="ORF">CDCA_CDCA07G2272</name>
</gene>
<comment type="caution">
    <text evidence="13">The sequence shown here is derived from an EMBL/GenBank/DDBJ whole genome shotgun (WGS) entry which is preliminary data.</text>
</comment>
<keyword evidence="7" id="KW-0999">Mitochondrion inner membrane</keyword>
<organism evidence="13 14">
    <name type="scientific">Cyanidium caldarium</name>
    <name type="common">Red alga</name>
    <dbReference type="NCBI Taxonomy" id="2771"/>
    <lineage>
        <taxon>Eukaryota</taxon>
        <taxon>Rhodophyta</taxon>
        <taxon>Bangiophyceae</taxon>
        <taxon>Cyanidiales</taxon>
        <taxon>Cyanidiaceae</taxon>
        <taxon>Cyanidium</taxon>
    </lineage>
</organism>
<evidence type="ECO:0000256" key="2">
    <source>
        <dbReference type="ARBA" id="ARBA00004298"/>
    </source>
</evidence>
<keyword evidence="4" id="KW-0813">Transport</keyword>
<keyword evidence="10" id="KW-0496">Mitochondrion</keyword>
<dbReference type="Pfam" id="PF08122">
    <property type="entry name" value="NDUF_B12"/>
    <property type="match status" value="1"/>
</dbReference>
<proteinExistence type="inferred from homology"/>